<evidence type="ECO:0000256" key="9">
    <source>
        <dbReference type="PROSITE-ProRule" id="PRU00027"/>
    </source>
</evidence>
<dbReference type="PANTHER" id="PTHR46481:SF10">
    <property type="entry name" value="ZINC FINGER BED DOMAIN-CONTAINING PROTEIN 39"/>
    <property type="match status" value="1"/>
</dbReference>
<gene>
    <name evidence="12" type="ORF">E2562_025523</name>
</gene>
<dbReference type="PANTHER" id="PTHR46481">
    <property type="entry name" value="ZINC FINGER BED DOMAIN-CONTAINING PROTEIN 4"/>
    <property type="match status" value="1"/>
</dbReference>
<dbReference type="SUPFAM" id="SSF57667">
    <property type="entry name" value="beta-beta-alpha zinc fingers"/>
    <property type="match status" value="1"/>
</dbReference>
<dbReference type="InterPro" id="IPR036236">
    <property type="entry name" value="Znf_C2H2_sf"/>
</dbReference>
<comment type="caution">
    <text evidence="12">The sequence shown here is derived from an EMBL/GenBank/DDBJ whole genome shotgun (WGS) entry which is preliminary data.</text>
</comment>
<keyword evidence="7" id="KW-0804">Transcription</keyword>
<dbReference type="InterPro" id="IPR012337">
    <property type="entry name" value="RNaseH-like_sf"/>
</dbReference>
<accession>A0A6G1FC85</accession>
<dbReference type="PROSITE" id="PS50808">
    <property type="entry name" value="ZF_BED"/>
    <property type="match status" value="1"/>
</dbReference>
<dbReference type="Pfam" id="PF02892">
    <property type="entry name" value="zf-BED"/>
    <property type="match status" value="1"/>
</dbReference>
<keyword evidence="2" id="KW-0479">Metal-binding</keyword>
<evidence type="ECO:0000256" key="3">
    <source>
        <dbReference type="ARBA" id="ARBA00022771"/>
    </source>
</evidence>
<dbReference type="AlphaFoldDB" id="A0A6G1FC85"/>
<name>A0A6G1FC85_9ORYZ</name>
<evidence type="ECO:0000256" key="6">
    <source>
        <dbReference type="ARBA" id="ARBA00023125"/>
    </source>
</evidence>
<keyword evidence="13" id="KW-1185">Reference proteome</keyword>
<dbReference type="SUPFAM" id="SSF53098">
    <property type="entry name" value="Ribonuclease H-like"/>
    <property type="match status" value="1"/>
</dbReference>
<evidence type="ECO:0000259" key="11">
    <source>
        <dbReference type="PROSITE" id="PS50808"/>
    </source>
</evidence>
<dbReference type="InterPro" id="IPR003656">
    <property type="entry name" value="Znf_BED"/>
</dbReference>
<dbReference type="GO" id="GO:0005634">
    <property type="term" value="C:nucleus"/>
    <property type="evidence" value="ECO:0007669"/>
    <property type="project" value="UniProtKB-SubCell"/>
</dbReference>
<dbReference type="GO" id="GO:0046983">
    <property type="term" value="F:protein dimerization activity"/>
    <property type="evidence" value="ECO:0007669"/>
    <property type="project" value="InterPro"/>
</dbReference>
<keyword evidence="6" id="KW-0238">DNA-binding</keyword>
<reference evidence="12 13" key="1">
    <citation type="submission" date="2019-11" db="EMBL/GenBank/DDBJ databases">
        <title>Whole genome sequence of Oryza granulata.</title>
        <authorList>
            <person name="Li W."/>
        </authorList>
    </citation>
    <scope>NUCLEOTIDE SEQUENCE [LARGE SCALE GENOMIC DNA]</scope>
    <source>
        <strain evidence="13">cv. Menghai</strain>
        <tissue evidence="12">Leaf</tissue>
    </source>
</reference>
<feature type="domain" description="BED-type" evidence="11">
    <location>
        <begin position="15"/>
        <end position="59"/>
    </location>
</feature>
<dbReference type="Proteomes" id="UP000479710">
    <property type="component" value="Unassembled WGS sequence"/>
</dbReference>
<dbReference type="SMART" id="SM00614">
    <property type="entry name" value="ZnF_BED"/>
    <property type="match status" value="1"/>
</dbReference>
<evidence type="ECO:0000313" key="12">
    <source>
        <dbReference type="EMBL" id="KAF0934435.1"/>
    </source>
</evidence>
<evidence type="ECO:0000256" key="2">
    <source>
        <dbReference type="ARBA" id="ARBA00022723"/>
    </source>
</evidence>
<dbReference type="InterPro" id="IPR052035">
    <property type="entry name" value="ZnF_BED_domain_contain"/>
</dbReference>
<evidence type="ECO:0000256" key="10">
    <source>
        <dbReference type="SAM" id="MobiDB-lite"/>
    </source>
</evidence>
<evidence type="ECO:0000256" key="7">
    <source>
        <dbReference type="ARBA" id="ARBA00023163"/>
    </source>
</evidence>
<comment type="subcellular location">
    <subcellularLocation>
        <location evidence="1">Nucleus</location>
    </subcellularLocation>
</comment>
<keyword evidence="4" id="KW-0862">Zinc</keyword>
<evidence type="ECO:0000256" key="4">
    <source>
        <dbReference type="ARBA" id="ARBA00022833"/>
    </source>
</evidence>
<dbReference type="GO" id="GO:0008270">
    <property type="term" value="F:zinc ion binding"/>
    <property type="evidence" value="ECO:0007669"/>
    <property type="project" value="UniProtKB-KW"/>
</dbReference>
<keyword evidence="8" id="KW-0539">Nucleus</keyword>
<proteinExistence type="predicted"/>
<evidence type="ECO:0000313" key="13">
    <source>
        <dbReference type="Proteomes" id="UP000479710"/>
    </source>
</evidence>
<dbReference type="OrthoDB" id="696023at2759"/>
<feature type="region of interest" description="Disordered" evidence="10">
    <location>
        <begin position="56"/>
        <end position="79"/>
    </location>
</feature>
<dbReference type="InterPro" id="IPR008906">
    <property type="entry name" value="HATC_C_dom"/>
</dbReference>
<organism evidence="12 13">
    <name type="scientific">Oryza meyeriana var. granulata</name>
    <dbReference type="NCBI Taxonomy" id="110450"/>
    <lineage>
        <taxon>Eukaryota</taxon>
        <taxon>Viridiplantae</taxon>
        <taxon>Streptophyta</taxon>
        <taxon>Embryophyta</taxon>
        <taxon>Tracheophyta</taxon>
        <taxon>Spermatophyta</taxon>
        <taxon>Magnoliopsida</taxon>
        <taxon>Liliopsida</taxon>
        <taxon>Poales</taxon>
        <taxon>Poaceae</taxon>
        <taxon>BOP clade</taxon>
        <taxon>Oryzoideae</taxon>
        <taxon>Oryzeae</taxon>
        <taxon>Oryzinae</taxon>
        <taxon>Oryza</taxon>
        <taxon>Oryza meyeriana</taxon>
    </lineage>
</organism>
<protein>
    <recommendedName>
        <fullName evidence="11">BED-type domain-containing protein</fullName>
    </recommendedName>
</protein>
<dbReference type="EMBL" id="SPHZ02000001">
    <property type="protein sequence ID" value="KAF0934435.1"/>
    <property type="molecule type" value="Genomic_DNA"/>
</dbReference>
<keyword evidence="5" id="KW-0805">Transcription regulation</keyword>
<dbReference type="GO" id="GO:0003677">
    <property type="term" value="F:DNA binding"/>
    <property type="evidence" value="ECO:0007669"/>
    <property type="project" value="UniProtKB-KW"/>
</dbReference>
<keyword evidence="3 9" id="KW-0863">Zinc-finger</keyword>
<dbReference type="Pfam" id="PF05699">
    <property type="entry name" value="Dimer_Tnp_hAT"/>
    <property type="match status" value="1"/>
</dbReference>
<evidence type="ECO:0000256" key="5">
    <source>
        <dbReference type="ARBA" id="ARBA00023015"/>
    </source>
</evidence>
<evidence type="ECO:0000256" key="1">
    <source>
        <dbReference type="ARBA" id="ARBA00004123"/>
    </source>
</evidence>
<sequence>MAENNHQPTITPDHSRWSECWNHFEKKAGQKAACKYCQMQLSTKNGTTRLNRHYQETCPVRHPKPGRSGRQGSHGASAQAGIHSLQNASTFSRSSSDNSGQQTAAAAAEDQLIRMIALHGFPSSMVEDVQFIRFVQMLCPDFKMPSRDDVRKRCDELFDQEISSLKDALGRTPGLVFKALQDYEYYGYGDMLDIKGIICMVGEGFRQLFIEYNNQGHETEQGNQSNGMDQTNHVNEMDVDTSQQEHGSTWQLIDQSGMDQNNTISHESLTELDAYLQDETVPVEQEDFDILKWWEENCNRYPTLARMARDFLAIPVASKPSPQLMTEITNHLRRYA</sequence>
<dbReference type="GO" id="GO:0009791">
    <property type="term" value="P:post-embryonic development"/>
    <property type="evidence" value="ECO:0007669"/>
    <property type="project" value="UniProtKB-ARBA"/>
</dbReference>
<evidence type="ECO:0000256" key="8">
    <source>
        <dbReference type="ARBA" id="ARBA00023242"/>
    </source>
</evidence>